<proteinExistence type="predicted"/>
<protein>
    <submittedName>
        <fullName evidence="1">IS630 family transposase</fullName>
    </submittedName>
</protein>
<sequence>KLANFIDFFNDKLAKPFRWTYTGKPLAA</sequence>
<gene>
    <name evidence="1" type="ORF">CKO42_25625</name>
</gene>
<evidence type="ECO:0000313" key="2">
    <source>
        <dbReference type="Proteomes" id="UP001138768"/>
    </source>
</evidence>
<comment type="caution">
    <text evidence="1">The sequence shown here is derived from an EMBL/GenBank/DDBJ whole genome shotgun (WGS) entry which is preliminary data.</text>
</comment>
<dbReference type="AlphaFoldDB" id="A0A9X1B7E2"/>
<keyword evidence="2" id="KW-1185">Reference proteome</keyword>
<dbReference type="Proteomes" id="UP001138768">
    <property type="component" value="Unassembled WGS sequence"/>
</dbReference>
<organism evidence="1 2">
    <name type="scientific">Lamprobacter modestohalophilus</name>
    <dbReference type="NCBI Taxonomy" id="1064514"/>
    <lineage>
        <taxon>Bacteria</taxon>
        <taxon>Pseudomonadati</taxon>
        <taxon>Pseudomonadota</taxon>
        <taxon>Gammaproteobacteria</taxon>
        <taxon>Chromatiales</taxon>
        <taxon>Chromatiaceae</taxon>
        <taxon>Lamprobacter</taxon>
    </lineage>
</organism>
<name>A0A9X1B7E2_9GAMM</name>
<evidence type="ECO:0000313" key="1">
    <source>
        <dbReference type="EMBL" id="MBK1621707.1"/>
    </source>
</evidence>
<dbReference type="EMBL" id="NRRY01000104">
    <property type="protein sequence ID" value="MBK1621707.1"/>
    <property type="molecule type" value="Genomic_DNA"/>
</dbReference>
<feature type="non-terminal residue" evidence="1">
    <location>
        <position position="1"/>
    </location>
</feature>
<reference evidence="1 2" key="1">
    <citation type="journal article" date="2020" name="Microorganisms">
        <title>Osmotic Adaptation and Compatible Solute Biosynthesis of Phototrophic Bacteria as Revealed from Genome Analyses.</title>
        <authorList>
            <person name="Imhoff J.F."/>
            <person name="Rahn T."/>
            <person name="Kunzel S."/>
            <person name="Keller A."/>
            <person name="Neulinger S.C."/>
        </authorList>
    </citation>
    <scope>NUCLEOTIDE SEQUENCE [LARGE SCALE GENOMIC DNA]</scope>
    <source>
        <strain evidence="1 2">DSM 25653</strain>
    </source>
</reference>
<accession>A0A9X1B7E2</accession>